<evidence type="ECO:0008006" key="3">
    <source>
        <dbReference type="Google" id="ProtNLM"/>
    </source>
</evidence>
<dbReference type="EMBL" id="JAUIZM010000011">
    <property type="protein sequence ID" value="KAK1357950.1"/>
    <property type="molecule type" value="Genomic_DNA"/>
</dbReference>
<reference evidence="1" key="1">
    <citation type="submission" date="2023-02" db="EMBL/GenBank/DDBJ databases">
        <title>Genome of toxic invasive species Heracleum sosnowskyi carries increased number of genes despite the absence of recent whole-genome duplications.</title>
        <authorList>
            <person name="Schelkunov M."/>
            <person name="Shtratnikova V."/>
            <person name="Makarenko M."/>
            <person name="Klepikova A."/>
            <person name="Omelchenko D."/>
            <person name="Novikova G."/>
            <person name="Obukhova E."/>
            <person name="Bogdanov V."/>
            <person name="Penin A."/>
            <person name="Logacheva M."/>
        </authorList>
    </citation>
    <scope>NUCLEOTIDE SEQUENCE</scope>
    <source>
        <strain evidence="1">Hsosn_3</strain>
        <tissue evidence="1">Leaf</tissue>
    </source>
</reference>
<dbReference type="AlphaFoldDB" id="A0AAD8GYY5"/>
<keyword evidence="2" id="KW-1185">Reference proteome</keyword>
<organism evidence="1 2">
    <name type="scientific">Heracleum sosnowskyi</name>
    <dbReference type="NCBI Taxonomy" id="360622"/>
    <lineage>
        <taxon>Eukaryota</taxon>
        <taxon>Viridiplantae</taxon>
        <taxon>Streptophyta</taxon>
        <taxon>Embryophyta</taxon>
        <taxon>Tracheophyta</taxon>
        <taxon>Spermatophyta</taxon>
        <taxon>Magnoliopsida</taxon>
        <taxon>eudicotyledons</taxon>
        <taxon>Gunneridae</taxon>
        <taxon>Pentapetalae</taxon>
        <taxon>asterids</taxon>
        <taxon>campanulids</taxon>
        <taxon>Apiales</taxon>
        <taxon>Apiaceae</taxon>
        <taxon>Apioideae</taxon>
        <taxon>apioid superclade</taxon>
        <taxon>Tordylieae</taxon>
        <taxon>Tordyliinae</taxon>
        <taxon>Heracleum</taxon>
    </lineage>
</organism>
<accession>A0AAD8GYY5</accession>
<dbReference type="Proteomes" id="UP001237642">
    <property type="component" value="Unassembled WGS sequence"/>
</dbReference>
<evidence type="ECO:0000313" key="2">
    <source>
        <dbReference type="Proteomes" id="UP001237642"/>
    </source>
</evidence>
<comment type="caution">
    <text evidence="1">The sequence shown here is derived from an EMBL/GenBank/DDBJ whole genome shotgun (WGS) entry which is preliminary data.</text>
</comment>
<name>A0AAD8GYY5_9APIA</name>
<gene>
    <name evidence="1" type="ORF">POM88_051206</name>
</gene>
<sequence length="250" mass="28862">MSKQILPTLSQFWTKVKHSVYGFSFDLVAFDYCVIEISWYTPTRKPQCFVSRSFLKENRWDLAMPTTYNFDVPHQTFGLLFNNALYWIASDVDESYVITVYVVSNREFTVVPSPRKVNVFEDGAYKLFSELEIIHGSLGVITGDFWAGVQLWVMKEYGVSESWIQLPILLDYMDVDFVPVNCPENWLIVVEYSGKFKLLILDGKEGIGYNLNVSGLLKKYRIGASYNLNVSGLLKKYRIGVTWIENFTKV</sequence>
<protein>
    <recommendedName>
        <fullName evidence="3">F-box associated domain-containing protein</fullName>
    </recommendedName>
</protein>
<reference evidence="1" key="2">
    <citation type="submission" date="2023-05" db="EMBL/GenBank/DDBJ databases">
        <authorList>
            <person name="Schelkunov M.I."/>
        </authorList>
    </citation>
    <scope>NUCLEOTIDE SEQUENCE</scope>
    <source>
        <strain evidence="1">Hsosn_3</strain>
        <tissue evidence="1">Leaf</tissue>
    </source>
</reference>
<evidence type="ECO:0000313" key="1">
    <source>
        <dbReference type="EMBL" id="KAK1357950.1"/>
    </source>
</evidence>
<proteinExistence type="predicted"/>